<evidence type="ECO:0000256" key="1">
    <source>
        <dbReference type="SAM" id="MobiDB-lite"/>
    </source>
</evidence>
<dbReference type="Pfam" id="PF04468">
    <property type="entry name" value="PSP1"/>
    <property type="match status" value="1"/>
</dbReference>
<evidence type="ECO:0000313" key="4">
    <source>
        <dbReference type="Proteomes" id="UP000015354"/>
    </source>
</evidence>
<organism evidence="3 4">
    <name type="scientific">Strigomonas culicis</name>
    <dbReference type="NCBI Taxonomy" id="28005"/>
    <lineage>
        <taxon>Eukaryota</taxon>
        <taxon>Discoba</taxon>
        <taxon>Euglenozoa</taxon>
        <taxon>Kinetoplastea</taxon>
        <taxon>Metakinetoplastina</taxon>
        <taxon>Trypanosomatida</taxon>
        <taxon>Trypanosomatidae</taxon>
        <taxon>Strigomonadinae</taxon>
        <taxon>Strigomonas</taxon>
    </lineage>
</organism>
<protein>
    <recommendedName>
        <fullName evidence="2">PSP1 C-terminal domain-containing protein</fullName>
    </recommendedName>
</protein>
<evidence type="ECO:0000259" key="2">
    <source>
        <dbReference type="PROSITE" id="PS51411"/>
    </source>
</evidence>
<name>S9TUU9_9TRYP</name>
<dbReference type="PANTHER" id="PTHR43830:SF19">
    <property type="entry name" value="PSP1 C-TERMINAL DOMAIN-CONTAINING PROTEIN"/>
    <property type="match status" value="1"/>
</dbReference>
<dbReference type="InterPro" id="IPR007557">
    <property type="entry name" value="PSP1_C"/>
</dbReference>
<accession>S9TUU9</accession>
<keyword evidence="4" id="KW-1185">Reference proteome</keyword>
<evidence type="ECO:0000313" key="3">
    <source>
        <dbReference type="EMBL" id="EPY20333.1"/>
    </source>
</evidence>
<feature type="compositionally biased region" description="Low complexity" evidence="1">
    <location>
        <begin position="388"/>
        <end position="406"/>
    </location>
</feature>
<gene>
    <name evidence="3" type="ORF">STCU_09042</name>
</gene>
<sequence length="430" mass="45278">MMHVSLYDCTNATIQAQNQANNTPTSGVAMKLPTMGSRAGSLSLSQSVIRRTRRHDPYRMSLLAPEDSCECSSELLSSGCTPGTDAAVLDSWAEAYGVSSSESEQTTASRPSFNANATPFLSAAAAAFSGPSSPLSPASPTAAGGVRRSLFAAANRAAGAAAAAAGGSANSSVEGTASSVTATPVGKVYRDGRPVPVRRQASLVLRVQLRSGAAEFFAPDLSTLFGVDSVDTQELVGYYVLVEGDRGEDLGHIVSVQARFVGSGEEEELAGLAEADADAPPAARTMERAEKLAKVVRLATEMEVQLFAQLDHLEAEALEHCRSILPTLYHPAPLFSIEGATFQFDRKKLTFHYVSQQYVDFRELTRNLHARYKCRIWMDQVNRAPTATPAAAAAAAPAGSSNSNSNHHGHHHAHHGGGSAAGKRGGRGKK</sequence>
<dbReference type="InterPro" id="IPR047767">
    <property type="entry name" value="PSP1-like"/>
</dbReference>
<dbReference type="EMBL" id="ATMH01009042">
    <property type="protein sequence ID" value="EPY20333.1"/>
    <property type="molecule type" value="Genomic_DNA"/>
</dbReference>
<dbReference type="GO" id="GO:0005737">
    <property type="term" value="C:cytoplasm"/>
    <property type="evidence" value="ECO:0007669"/>
    <property type="project" value="TreeGrafter"/>
</dbReference>
<feature type="domain" description="PSP1 C-terminal" evidence="2">
    <location>
        <begin position="293"/>
        <end position="381"/>
    </location>
</feature>
<dbReference type="Proteomes" id="UP000015354">
    <property type="component" value="Unassembled WGS sequence"/>
</dbReference>
<reference evidence="3 4" key="1">
    <citation type="journal article" date="2013" name="PLoS ONE">
        <title>Predicting the Proteins of Angomonas deanei, Strigomonas culicis and Their Respective Endosymbionts Reveals New Aspects of the Trypanosomatidae Family.</title>
        <authorList>
            <person name="Motta M.C."/>
            <person name="Martins A.C."/>
            <person name="de Souza S.S."/>
            <person name="Catta-Preta C.M."/>
            <person name="Silva R."/>
            <person name="Klein C.C."/>
            <person name="de Almeida L.G."/>
            <person name="de Lima Cunha O."/>
            <person name="Ciapina L.P."/>
            <person name="Brocchi M."/>
            <person name="Colabardini A.C."/>
            <person name="de Araujo Lima B."/>
            <person name="Machado C.R."/>
            <person name="de Almeida Soares C.M."/>
            <person name="Probst C.M."/>
            <person name="de Menezes C.B."/>
            <person name="Thompson C.E."/>
            <person name="Bartholomeu D.C."/>
            <person name="Gradia D.F."/>
            <person name="Pavoni D.P."/>
            <person name="Grisard E.C."/>
            <person name="Fantinatti-Garboggini F."/>
            <person name="Marchini F.K."/>
            <person name="Rodrigues-Luiz G.F."/>
            <person name="Wagner G."/>
            <person name="Goldman G.H."/>
            <person name="Fietto J.L."/>
            <person name="Elias M.C."/>
            <person name="Goldman M.H."/>
            <person name="Sagot M.F."/>
            <person name="Pereira M."/>
            <person name="Stoco P.H."/>
            <person name="de Mendonca-Neto R.P."/>
            <person name="Teixeira S.M."/>
            <person name="Maciel T.E."/>
            <person name="de Oliveira Mendes T.A."/>
            <person name="Urmenyi T.P."/>
            <person name="de Souza W."/>
            <person name="Schenkman S."/>
            <person name="de Vasconcelos A.T."/>
        </authorList>
    </citation>
    <scope>NUCLEOTIDE SEQUENCE [LARGE SCALE GENOMIC DNA]</scope>
</reference>
<dbReference type="PROSITE" id="PS51411">
    <property type="entry name" value="PSP1_C"/>
    <property type="match status" value="1"/>
</dbReference>
<comment type="caution">
    <text evidence="3">The sequence shown here is derived from an EMBL/GenBank/DDBJ whole genome shotgun (WGS) entry which is preliminary data.</text>
</comment>
<proteinExistence type="predicted"/>
<dbReference type="AlphaFoldDB" id="S9TUU9"/>
<dbReference type="OrthoDB" id="277004at2759"/>
<feature type="region of interest" description="Disordered" evidence="1">
    <location>
        <begin position="388"/>
        <end position="430"/>
    </location>
</feature>
<dbReference type="PANTHER" id="PTHR43830">
    <property type="entry name" value="PROTEIN PSP1"/>
    <property type="match status" value="1"/>
</dbReference>